<dbReference type="PANTHER" id="PTHR43156">
    <property type="entry name" value="STAGE II SPORULATION PROTEIN E-RELATED"/>
    <property type="match status" value="1"/>
</dbReference>
<dbReference type="InterPro" id="IPR052016">
    <property type="entry name" value="Bact_Sigma-Reg"/>
</dbReference>
<dbReference type="RefSeq" id="WP_043779836.1">
    <property type="nucleotide sequence ID" value="NZ_JMQI01000026.1"/>
</dbReference>
<name>A0A066U359_9PSEU</name>
<sequence>MTDTEEEQRRRLVECFERAGLTLEQLWMRYFALGGDAGLLELDAYLHGVMSLPRVQRDMVAHAVNERLDELIGRNRVPYSRPIRPGRPAHGPLAALVRLLEGAHRAPPERLPAILDAAGEALDLRLGVYLADYSGRILLPVGGAGRQPLEVGNTVAGEAFQRGDVVIDDERDEPRMWAVLLDGVERLGVLEVAPTDGTDPHDPLLQEQCRWLAYLFGHLVTITTHYGDGLDRVRRREHRGPVTELLWTALPPLTAATESVTVAAAAEPAYALGTDVFDYALSETSASFAMFDAGVREPTAALSAVAALSAYRAARRDGTGLQAQARAVDEAAGDLGKAVSGVLGEFDVTTGRVTYVAAGHPPPLLLREGEATRSLREGRAAPFGRGDGEWTVTEEELRPGDLLVLHTDGIVAARDRHGVPFGRSGLIEVLEREGANRLPPEVARRITQAVLAHGGEALADDATVLLLRPFGDYRTSQWF</sequence>
<accession>A0A066U359</accession>
<proteinExistence type="predicted"/>
<feature type="domain" description="PPM-type phosphatase" evidence="2">
    <location>
        <begin position="257"/>
        <end position="469"/>
    </location>
</feature>
<organism evidence="3 4">
    <name type="scientific">Amycolatopsis rifamycinica</name>
    <dbReference type="NCBI Taxonomy" id="287986"/>
    <lineage>
        <taxon>Bacteria</taxon>
        <taxon>Bacillati</taxon>
        <taxon>Actinomycetota</taxon>
        <taxon>Actinomycetes</taxon>
        <taxon>Pseudonocardiales</taxon>
        <taxon>Pseudonocardiaceae</taxon>
        <taxon>Amycolatopsis</taxon>
    </lineage>
</organism>
<evidence type="ECO:0000313" key="3">
    <source>
        <dbReference type="EMBL" id="KDN21891.1"/>
    </source>
</evidence>
<keyword evidence="4" id="KW-1185">Reference proteome</keyword>
<evidence type="ECO:0000256" key="1">
    <source>
        <dbReference type="ARBA" id="ARBA00022801"/>
    </source>
</evidence>
<evidence type="ECO:0000313" key="4">
    <source>
        <dbReference type="Proteomes" id="UP000027345"/>
    </source>
</evidence>
<dbReference type="SUPFAM" id="SSF81606">
    <property type="entry name" value="PP2C-like"/>
    <property type="match status" value="1"/>
</dbReference>
<dbReference type="InterPro" id="IPR036457">
    <property type="entry name" value="PPM-type-like_dom_sf"/>
</dbReference>
<gene>
    <name evidence="3" type="ORF">DV20_13310</name>
</gene>
<dbReference type="Pfam" id="PF07228">
    <property type="entry name" value="SpoIIE"/>
    <property type="match status" value="1"/>
</dbReference>
<evidence type="ECO:0000259" key="2">
    <source>
        <dbReference type="SMART" id="SM00331"/>
    </source>
</evidence>
<reference evidence="3 4" key="1">
    <citation type="submission" date="2014-05" db="EMBL/GenBank/DDBJ databases">
        <title>Draft genome sequence of Amycolatopsis rifamycinica DSM 46095.</title>
        <authorList>
            <person name="Lal R."/>
            <person name="Saxena A."/>
            <person name="Kumari R."/>
            <person name="Mukherjee U."/>
            <person name="Singh P."/>
            <person name="Sangwan N."/>
            <person name="Mahato N.K."/>
        </authorList>
    </citation>
    <scope>NUCLEOTIDE SEQUENCE [LARGE SCALE GENOMIC DNA]</scope>
    <source>
        <strain evidence="3 4">DSM 46095</strain>
    </source>
</reference>
<dbReference type="AlphaFoldDB" id="A0A066U359"/>
<dbReference type="Proteomes" id="UP000027345">
    <property type="component" value="Unassembled WGS sequence"/>
</dbReference>
<dbReference type="PANTHER" id="PTHR43156:SF2">
    <property type="entry name" value="STAGE II SPORULATION PROTEIN E"/>
    <property type="match status" value="1"/>
</dbReference>
<dbReference type="GO" id="GO:0016791">
    <property type="term" value="F:phosphatase activity"/>
    <property type="evidence" value="ECO:0007669"/>
    <property type="project" value="TreeGrafter"/>
</dbReference>
<dbReference type="EMBL" id="JMQI01000026">
    <property type="protein sequence ID" value="KDN21891.1"/>
    <property type="molecule type" value="Genomic_DNA"/>
</dbReference>
<keyword evidence="1" id="KW-0378">Hydrolase</keyword>
<dbReference type="STRING" id="287986.DV20_13310"/>
<protein>
    <submittedName>
        <fullName evidence="3">Phosphatase</fullName>
    </submittedName>
</protein>
<dbReference type="eggNOG" id="COG2208">
    <property type="taxonomic scope" value="Bacteria"/>
</dbReference>
<comment type="caution">
    <text evidence="3">The sequence shown here is derived from an EMBL/GenBank/DDBJ whole genome shotgun (WGS) entry which is preliminary data.</text>
</comment>
<dbReference type="Gene3D" id="3.60.40.10">
    <property type="entry name" value="PPM-type phosphatase domain"/>
    <property type="match status" value="1"/>
</dbReference>
<dbReference type="SMART" id="SM00331">
    <property type="entry name" value="PP2C_SIG"/>
    <property type="match status" value="1"/>
</dbReference>
<dbReference type="InterPro" id="IPR001932">
    <property type="entry name" value="PPM-type_phosphatase-like_dom"/>
</dbReference>